<evidence type="ECO:0000256" key="3">
    <source>
        <dbReference type="ARBA" id="ARBA00022630"/>
    </source>
</evidence>
<dbReference type="PANTHER" id="PTHR43673">
    <property type="entry name" value="NAD(P)H NITROREDUCTASE YDGI-RELATED"/>
    <property type="match status" value="1"/>
</dbReference>
<comment type="cofactor">
    <cofactor evidence="1">
        <name>FMN</name>
        <dbReference type="ChEBI" id="CHEBI:58210"/>
    </cofactor>
</comment>
<evidence type="ECO:0000313" key="8">
    <source>
        <dbReference type="Proteomes" id="UP000838100"/>
    </source>
</evidence>
<organism evidence="7 8">
    <name type="scientific">Sinobacterium norvegicum</name>
    <dbReference type="NCBI Taxonomy" id="1641715"/>
    <lineage>
        <taxon>Bacteria</taxon>
        <taxon>Pseudomonadati</taxon>
        <taxon>Pseudomonadota</taxon>
        <taxon>Gammaproteobacteria</taxon>
        <taxon>Cellvibrionales</taxon>
        <taxon>Spongiibacteraceae</taxon>
        <taxon>Sinobacterium</taxon>
    </lineage>
</organism>
<evidence type="ECO:0000256" key="4">
    <source>
        <dbReference type="ARBA" id="ARBA00022643"/>
    </source>
</evidence>
<dbReference type="CDD" id="cd02136">
    <property type="entry name" value="PnbA_NfnB-like"/>
    <property type="match status" value="1"/>
</dbReference>
<dbReference type="Gene3D" id="3.40.109.10">
    <property type="entry name" value="NADH Oxidase"/>
    <property type="match status" value="1"/>
</dbReference>
<dbReference type="InterPro" id="IPR029479">
    <property type="entry name" value="Nitroreductase"/>
</dbReference>
<dbReference type="EMBL" id="CAKLPX010000003">
    <property type="protein sequence ID" value="CAH0992477.1"/>
    <property type="molecule type" value="Genomic_DNA"/>
</dbReference>
<dbReference type="Proteomes" id="UP000838100">
    <property type="component" value="Unassembled WGS sequence"/>
</dbReference>
<dbReference type="GO" id="GO:0018546">
    <property type="term" value="F:nitrobenzene nitroreductase (NADPH) activity"/>
    <property type="evidence" value="ECO:0007669"/>
    <property type="project" value="UniProtKB-EC"/>
</dbReference>
<dbReference type="PANTHER" id="PTHR43673:SF2">
    <property type="entry name" value="NITROREDUCTASE"/>
    <property type="match status" value="1"/>
</dbReference>
<dbReference type="SUPFAM" id="SSF55469">
    <property type="entry name" value="FMN-dependent nitroreductase-like"/>
    <property type="match status" value="1"/>
</dbReference>
<dbReference type="Pfam" id="PF00881">
    <property type="entry name" value="Nitroreductase"/>
    <property type="match status" value="1"/>
</dbReference>
<name>A0ABM9AHJ3_9GAMM</name>
<evidence type="ECO:0000313" key="7">
    <source>
        <dbReference type="EMBL" id="CAH0992477.1"/>
    </source>
</evidence>
<gene>
    <name evidence="7" type="primary">nbzA</name>
    <name evidence="7" type="ORF">SIN8267_02603</name>
</gene>
<keyword evidence="8" id="KW-1185">Reference proteome</keyword>
<evidence type="ECO:0000256" key="5">
    <source>
        <dbReference type="ARBA" id="ARBA00023002"/>
    </source>
</evidence>
<accession>A0ABM9AHJ3</accession>
<comment type="caution">
    <text evidence="7">The sequence shown here is derived from an EMBL/GenBank/DDBJ whole genome shotgun (WGS) entry which is preliminary data.</text>
</comment>
<dbReference type="InterPro" id="IPR000415">
    <property type="entry name" value="Nitroreductase-like"/>
</dbReference>
<keyword evidence="5 7" id="KW-0560">Oxidoreductase</keyword>
<dbReference type="RefSeq" id="WP_237445162.1">
    <property type="nucleotide sequence ID" value="NZ_CAKLPX010000003.1"/>
</dbReference>
<proteinExistence type="inferred from homology"/>
<comment type="similarity">
    <text evidence="2">Belongs to the nitroreductase family.</text>
</comment>
<dbReference type="EC" id="1.7.1.16" evidence="7"/>
<evidence type="ECO:0000256" key="2">
    <source>
        <dbReference type="ARBA" id="ARBA00007118"/>
    </source>
</evidence>
<evidence type="ECO:0000256" key="1">
    <source>
        <dbReference type="ARBA" id="ARBA00001917"/>
    </source>
</evidence>
<feature type="domain" description="Nitroreductase" evidence="6">
    <location>
        <begin position="11"/>
        <end position="199"/>
    </location>
</feature>
<evidence type="ECO:0000259" key="6">
    <source>
        <dbReference type="Pfam" id="PF00881"/>
    </source>
</evidence>
<keyword evidence="3" id="KW-0285">Flavoprotein</keyword>
<protein>
    <submittedName>
        <fullName evidence="7">Nitrobenzene nitroreductase</fullName>
        <ecNumber evidence="7">1.7.1.16</ecNumber>
    </submittedName>
</protein>
<reference evidence="7" key="1">
    <citation type="submission" date="2021-12" db="EMBL/GenBank/DDBJ databases">
        <authorList>
            <person name="Rodrigo-Torres L."/>
            <person name="Arahal R. D."/>
            <person name="Lucena T."/>
        </authorList>
    </citation>
    <scope>NUCLEOTIDE SEQUENCE</scope>
    <source>
        <strain evidence="7">CECT 8267</strain>
    </source>
</reference>
<keyword evidence="4" id="KW-0288">FMN</keyword>
<sequence length="224" mass="24837">MSAITVSQALQHRQSARDFQQRPVDKSVIKEIIELAGLSASGSNIQPWHLYVLTGDALEQALASVGEQIMSGGGDTAEFPPYPAKLEADYLDNRNQCANKMYQALDISREDKGKRIEQVMKNFNFFGAPVGVFITMDRCMGDAQCLDIGILMQSLMLLAEERGLSTCPQVSWTAWPNMVRRALDINRDEKLMAGIALGYATEHPVNQLQQSRDAIEKIASLRGF</sequence>